<dbReference type="GO" id="GO:0009318">
    <property type="term" value="C:exodeoxyribonuclease VII complex"/>
    <property type="evidence" value="ECO:0007669"/>
    <property type="project" value="UniProtKB-UniRule"/>
</dbReference>
<sequence>MAKSLAESLKSDPARPTTDAAVASMSFEEALAELELIVQKLERGQLDLDAAIKAYERGTELRQHCTTKLKEAELRVEKLSFDAAGNARLQPLDPA</sequence>
<name>A0A212QN80_9PROT</name>
<dbReference type="SUPFAM" id="SSF116842">
    <property type="entry name" value="XseB-like"/>
    <property type="match status" value="1"/>
</dbReference>
<dbReference type="EMBL" id="FYEH01000002">
    <property type="protein sequence ID" value="SNB60815.1"/>
    <property type="molecule type" value="Genomic_DNA"/>
</dbReference>
<evidence type="ECO:0000256" key="5">
    <source>
        <dbReference type="ARBA" id="ARBA00022839"/>
    </source>
</evidence>
<evidence type="ECO:0000256" key="6">
    <source>
        <dbReference type="HAMAP-Rule" id="MF_00337"/>
    </source>
</evidence>
<keyword evidence="3 6" id="KW-0540">Nuclease</keyword>
<comment type="function">
    <text evidence="6">Bidirectionally degrades single-stranded DNA into large acid-insoluble oligonucleotides, which are then degraded further into small acid-soluble oligonucleotides.</text>
</comment>
<dbReference type="RefSeq" id="WP_088559950.1">
    <property type="nucleotide sequence ID" value="NZ_FYEH01000002.1"/>
</dbReference>
<feature type="region of interest" description="Disordered" evidence="7">
    <location>
        <begin position="1"/>
        <end position="20"/>
    </location>
</feature>
<keyword evidence="4 6" id="KW-0378">Hydrolase</keyword>
<dbReference type="PANTHER" id="PTHR34137">
    <property type="entry name" value="EXODEOXYRIBONUCLEASE 7 SMALL SUBUNIT"/>
    <property type="match status" value="1"/>
</dbReference>
<evidence type="ECO:0000256" key="3">
    <source>
        <dbReference type="ARBA" id="ARBA00022722"/>
    </source>
</evidence>
<keyword evidence="9" id="KW-1185">Reference proteome</keyword>
<organism evidence="8 9">
    <name type="scientific">Arboricoccus pini</name>
    <dbReference type="NCBI Taxonomy" id="1963835"/>
    <lineage>
        <taxon>Bacteria</taxon>
        <taxon>Pseudomonadati</taxon>
        <taxon>Pseudomonadota</taxon>
        <taxon>Alphaproteobacteria</taxon>
        <taxon>Geminicoccales</taxon>
        <taxon>Geminicoccaceae</taxon>
        <taxon>Arboricoccus</taxon>
    </lineage>
</organism>
<comment type="subunit">
    <text evidence="6">Heterooligomer composed of large and small subunits.</text>
</comment>
<protein>
    <recommendedName>
        <fullName evidence="6">Exodeoxyribonuclease 7 small subunit</fullName>
        <ecNumber evidence="6">3.1.11.6</ecNumber>
    </recommendedName>
    <alternativeName>
        <fullName evidence="6">Exodeoxyribonuclease VII small subunit</fullName>
        <shortName evidence="6">Exonuclease VII small subunit</shortName>
    </alternativeName>
</protein>
<dbReference type="InterPro" id="IPR037004">
    <property type="entry name" value="Exonuc_VII_ssu_sf"/>
</dbReference>
<dbReference type="Gene3D" id="1.10.287.1040">
    <property type="entry name" value="Exonuclease VII, small subunit"/>
    <property type="match status" value="1"/>
</dbReference>
<dbReference type="GO" id="GO:0006308">
    <property type="term" value="P:DNA catabolic process"/>
    <property type="evidence" value="ECO:0007669"/>
    <property type="project" value="UniProtKB-UniRule"/>
</dbReference>
<keyword evidence="5 6" id="KW-0269">Exonuclease</keyword>
<evidence type="ECO:0000256" key="4">
    <source>
        <dbReference type="ARBA" id="ARBA00022801"/>
    </source>
</evidence>
<evidence type="ECO:0000313" key="8">
    <source>
        <dbReference type="EMBL" id="SNB60815.1"/>
    </source>
</evidence>
<dbReference type="EC" id="3.1.11.6" evidence="6"/>
<dbReference type="OrthoDB" id="9808145at2"/>
<accession>A0A212QN80</accession>
<evidence type="ECO:0000256" key="2">
    <source>
        <dbReference type="ARBA" id="ARBA00022490"/>
    </source>
</evidence>
<comment type="similarity">
    <text evidence="1 6">Belongs to the XseB family.</text>
</comment>
<dbReference type="PANTHER" id="PTHR34137:SF1">
    <property type="entry name" value="EXODEOXYRIBONUCLEASE 7 SMALL SUBUNIT"/>
    <property type="match status" value="1"/>
</dbReference>
<gene>
    <name evidence="6" type="primary">xseB</name>
    <name evidence="8" type="ORF">SAMN07250955_10265</name>
</gene>
<comment type="subcellular location">
    <subcellularLocation>
        <location evidence="6">Cytoplasm</location>
    </subcellularLocation>
</comment>
<dbReference type="Pfam" id="PF02609">
    <property type="entry name" value="Exonuc_VII_S"/>
    <property type="match status" value="1"/>
</dbReference>
<proteinExistence type="inferred from homology"/>
<evidence type="ECO:0000256" key="7">
    <source>
        <dbReference type="SAM" id="MobiDB-lite"/>
    </source>
</evidence>
<dbReference type="GO" id="GO:0005829">
    <property type="term" value="C:cytosol"/>
    <property type="evidence" value="ECO:0007669"/>
    <property type="project" value="TreeGrafter"/>
</dbReference>
<dbReference type="Proteomes" id="UP000197065">
    <property type="component" value="Unassembled WGS sequence"/>
</dbReference>
<dbReference type="NCBIfam" id="NF002140">
    <property type="entry name" value="PRK00977.1-4"/>
    <property type="match status" value="1"/>
</dbReference>
<evidence type="ECO:0000313" key="9">
    <source>
        <dbReference type="Proteomes" id="UP000197065"/>
    </source>
</evidence>
<dbReference type="NCBIfam" id="TIGR01280">
    <property type="entry name" value="xseB"/>
    <property type="match status" value="1"/>
</dbReference>
<reference evidence="8 9" key="1">
    <citation type="submission" date="2017-06" db="EMBL/GenBank/DDBJ databases">
        <authorList>
            <person name="Kim H.J."/>
            <person name="Triplett B.A."/>
        </authorList>
    </citation>
    <scope>NUCLEOTIDE SEQUENCE [LARGE SCALE GENOMIC DNA]</scope>
    <source>
        <strain evidence="8 9">B29T1</strain>
    </source>
</reference>
<comment type="catalytic activity">
    <reaction evidence="6">
        <text>Exonucleolytic cleavage in either 5'- to 3'- or 3'- to 5'-direction to yield nucleoside 5'-phosphates.</text>
        <dbReference type="EC" id="3.1.11.6"/>
    </reaction>
</comment>
<dbReference type="NCBIfam" id="NF002139">
    <property type="entry name" value="PRK00977.1-3"/>
    <property type="match status" value="1"/>
</dbReference>
<evidence type="ECO:0000256" key="1">
    <source>
        <dbReference type="ARBA" id="ARBA00009998"/>
    </source>
</evidence>
<dbReference type="GO" id="GO:0008855">
    <property type="term" value="F:exodeoxyribonuclease VII activity"/>
    <property type="evidence" value="ECO:0007669"/>
    <property type="project" value="UniProtKB-UniRule"/>
</dbReference>
<dbReference type="InterPro" id="IPR003761">
    <property type="entry name" value="Exonuc_VII_S"/>
</dbReference>
<dbReference type="AlphaFoldDB" id="A0A212QN80"/>
<dbReference type="HAMAP" id="MF_00337">
    <property type="entry name" value="Exonuc_7_S"/>
    <property type="match status" value="1"/>
</dbReference>
<keyword evidence="2 6" id="KW-0963">Cytoplasm</keyword>